<evidence type="ECO:0000313" key="2">
    <source>
        <dbReference type="EMBL" id="SKB87340.1"/>
    </source>
</evidence>
<evidence type="ECO:0000313" key="3">
    <source>
        <dbReference type="Proteomes" id="UP000191112"/>
    </source>
</evidence>
<dbReference type="STRING" id="619805.SAMN05660477_01555"/>
<sequence>MKKLLLLCSLIFATAYVNAQNYSMLNDIIEKIEKRTKQQQNAVDYDIHNKKFVLVKSFEDHDERHIVEFNNDNSVTLIELFDDKETGQTASNIFTGDFVRKNNVVSIRADKLEGKKIGLPLTYTLYLMNAKKVWYLKDLTNESRWIENSKLGKKK</sequence>
<dbReference type="EMBL" id="FUYZ01000004">
    <property type="protein sequence ID" value="SKB87340.1"/>
    <property type="molecule type" value="Genomic_DNA"/>
</dbReference>
<accession>A0A1T5EUC8</accession>
<gene>
    <name evidence="2" type="ORF">SAMN05660477_01555</name>
</gene>
<name>A0A1T5EUC8_9FLAO</name>
<feature type="chain" id="PRO_5011962013" evidence="1">
    <location>
        <begin position="20"/>
        <end position="155"/>
    </location>
</feature>
<protein>
    <submittedName>
        <fullName evidence="2">Uncharacterized protein</fullName>
    </submittedName>
</protein>
<organism evidence="2 3">
    <name type="scientific">Soonwooa buanensis</name>
    <dbReference type="NCBI Taxonomy" id="619805"/>
    <lineage>
        <taxon>Bacteria</taxon>
        <taxon>Pseudomonadati</taxon>
        <taxon>Bacteroidota</taxon>
        <taxon>Flavobacteriia</taxon>
        <taxon>Flavobacteriales</taxon>
        <taxon>Weeksellaceae</taxon>
        <taxon>Chryseobacterium group</taxon>
        <taxon>Soonwooa</taxon>
    </lineage>
</organism>
<dbReference type="AlphaFoldDB" id="A0A1T5EUC8"/>
<proteinExistence type="predicted"/>
<dbReference type="Proteomes" id="UP000191112">
    <property type="component" value="Unassembled WGS sequence"/>
</dbReference>
<reference evidence="2 3" key="1">
    <citation type="submission" date="2017-02" db="EMBL/GenBank/DDBJ databases">
        <authorList>
            <person name="Peterson S.W."/>
        </authorList>
    </citation>
    <scope>NUCLEOTIDE SEQUENCE [LARGE SCALE GENOMIC DNA]</scope>
    <source>
        <strain evidence="2 3">DSM 22323</strain>
    </source>
</reference>
<keyword evidence="3" id="KW-1185">Reference proteome</keyword>
<keyword evidence="1" id="KW-0732">Signal</keyword>
<feature type="signal peptide" evidence="1">
    <location>
        <begin position="1"/>
        <end position="19"/>
    </location>
</feature>
<evidence type="ECO:0000256" key="1">
    <source>
        <dbReference type="SAM" id="SignalP"/>
    </source>
</evidence>